<sequence>MTNLPSLGRIFYGKSKKKFNFFGGKFYFDNKLLMNSI</sequence>
<organism evidence="1 2">
    <name type="scientific">Marinilabilia salmonicolor</name>
    <dbReference type="NCBI Taxonomy" id="989"/>
    <lineage>
        <taxon>Bacteria</taxon>
        <taxon>Pseudomonadati</taxon>
        <taxon>Bacteroidota</taxon>
        <taxon>Bacteroidia</taxon>
        <taxon>Marinilabiliales</taxon>
        <taxon>Marinilabiliaceae</taxon>
        <taxon>Marinilabilia</taxon>
    </lineage>
</organism>
<gene>
    <name evidence="1" type="ORF">DFO77_11467</name>
</gene>
<accession>A0A368V167</accession>
<keyword evidence="2" id="KW-1185">Reference proteome</keyword>
<dbReference type="EMBL" id="QPIZ01000014">
    <property type="protein sequence ID" value="RCW32741.1"/>
    <property type="molecule type" value="Genomic_DNA"/>
</dbReference>
<comment type="caution">
    <text evidence="1">The sequence shown here is derived from an EMBL/GenBank/DDBJ whole genome shotgun (WGS) entry which is preliminary data.</text>
</comment>
<dbReference type="Proteomes" id="UP000252733">
    <property type="component" value="Unassembled WGS sequence"/>
</dbReference>
<reference evidence="1 2" key="1">
    <citation type="submission" date="2018-07" db="EMBL/GenBank/DDBJ databases">
        <title>Freshwater and sediment microbial communities from various areas in North America, analyzing microbe dynamics in response to fracking.</title>
        <authorList>
            <person name="Lamendella R."/>
        </authorList>
    </citation>
    <scope>NUCLEOTIDE SEQUENCE [LARGE SCALE GENOMIC DNA]</scope>
    <source>
        <strain evidence="1 2">160A</strain>
    </source>
</reference>
<evidence type="ECO:0000313" key="1">
    <source>
        <dbReference type="EMBL" id="RCW32741.1"/>
    </source>
</evidence>
<name>A0A368V167_9BACT</name>
<protein>
    <submittedName>
        <fullName evidence="1">Uncharacterized protein</fullName>
    </submittedName>
</protein>
<proteinExistence type="predicted"/>
<dbReference type="AlphaFoldDB" id="A0A368V167"/>
<evidence type="ECO:0000313" key="2">
    <source>
        <dbReference type="Proteomes" id="UP000252733"/>
    </source>
</evidence>